<accession>A0A7S2MUJ7</accession>
<feature type="chain" id="PRO_5031000985" evidence="2">
    <location>
        <begin position="26"/>
        <end position="197"/>
    </location>
</feature>
<evidence type="ECO:0000313" key="3">
    <source>
        <dbReference type="EMBL" id="CAD9502938.1"/>
    </source>
</evidence>
<evidence type="ECO:0000256" key="1">
    <source>
        <dbReference type="SAM" id="MobiDB-lite"/>
    </source>
</evidence>
<dbReference type="PROSITE" id="PS51257">
    <property type="entry name" value="PROKAR_LIPOPROTEIN"/>
    <property type="match status" value="1"/>
</dbReference>
<feature type="signal peptide" evidence="2">
    <location>
        <begin position="1"/>
        <end position="25"/>
    </location>
</feature>
<evidence type="ECO:0000256" key="2">
    <source>
        <dbReference type="SAM" id="SignalP"/>
    </source>
</evidence>
<organism evidence="3">
    <name type="scientific">Helicotheca tamesis</name>
    <dbReference type="NCBI Taxonomy" id="374047"/>
    <lineage>
        <taxon>Eukaryota</taxon>
        <taxon>Sar</taxon>
        <taxon>Stramenopiles</taxon>
        <taxon>Ochrophyta</taxon>
        <taxon>Bacillariophyta</taxon>
        <taxon>Mediophyceae</taxon>
        <taxon>Lithodesmiophycidae</taxon>
        <taxon>Lithodesmiales</taxon>
        <taxon>Lithodesmiaceae</taxon>
        <taxon>Helicotheca</taxon>
    </lineage>
</organism>
<keyword evidence="2" id="KW-0732">Signal</keyword>
<proteinExistence type="predicted"/>
<dbReference type="EMBL" id="HBGV01013384">
    <property type="protein sequence ID" value="CAD9502938.1"/>
    <property type="molecule type" value="Transcribed_RNA"/>
</dbReference>
<feature type="region of interest" description="Disordered" evidence="1">
    <location>
        <begin position="175"/>
        <end position="197"/>
    </location>
</feature>
<sequence>MKAPSTVSSLAVPALILSSACTAHALNLSKGGPNTAPGNDATSHGRRTFMQQVATSAGLTASGASMGWFANINLNDHHEGCTCGSCSGHGVGCACESCQGQASVCSCNNCVRYGPTAAMAYDRDVGGEGRSATTAAQNIMAKQTNARLQSEGFRLDTKEEEQAKISEAFASFSYDASTKGQKKFDQGKGYGSTQVKK</sequence>
<protein>
    <submittedName>
        <fullName evidence="3">Uncharacterized protein</fullName>
    </submittedName>
</protein>
<reference evidence="3" key="1">
    <citation type="submission" date="2021-01" db="EMBL/GenBank/DDBJ databases">
        <authorList>
            <person name="Corre E."/>
            <person name="Pelletier E."/>
            <person name="Niang G."/>
            <person name="Scheremetjew M."/>
            <person name="Finn R."/>
            <person name="Kale V."/>
            <person name="Holt S."/>
            <person name="Cochrane G."/>
            <person name="Meng A."/>
            <person name="Brown T."/>
            <person name="Cohen L."/>
        </authorList>
    </citation>
    <scope>NUCLEOTIDE SEQUENCE</scope>
    <source>
        <strain evidence="3">CCMP826</strain>
    </source>
</reference>
<name>A0A7S2MUJ7_9STRA</name>
<gene>
    <name evidence="3" type="ORF">HTAM1171_LOCUS8160</name>
</gene>
<dbReference type="AlphaFoldDB" id="A0A7S2MUJ7"/>